<sequence>MKLQNSHVFLVSIFFLHLLLPPISASARLLLPKQADKEGIMANDVALARSPNELKDDMELQLMGLELEECQEKDEECNRRRMISEAHLDYIYTQHHKP</sequence>
<dbReference type="Proteomes" id="UP000828941">
    <property type="component" value="Chromosome 13"/>
</dbReference>
<evidence type="ECO:0000313" key="2">
    <source>
        <dbReference type="Proteomes" id="UP000828941"/>
    </source>
</evidence>
<name>A0ACB9KT15_BAUVA</name>
<gene>
    <name evidence="1" type="ORF">L6164_033804</name>
</gene>
<reference evidence="1 2" key="1">
    <citation type="journal article" date="2022" name="DNA Res.">
        <title>Chromosomal-level genome assembly of the orchid tree Bauhinia variegata (Leguminosae; Cercidoideae) supports the allotetraploid origin hypothesis of Bauhinia.</title>
        <authorList>
            <person name="Zhong Y."/>
            <person name="Chen Y."/>
            <person name="Zheng D."/>
            <person name="Pang J."/>
            <person name="Liu Y."/>
            <person name="Luo S."/>
            <person name="Meng S."/>
            <person name="Qian L."/>
            <person name="Wei D."/>
            <person name="Dai S."/>
            <person name="Zhou R."/>
        </authorList>
    </citation>
    <scope>NUCLEOTIDE SEQUENCE [LARGE SCALE GENOMIC DNA]</scope>
    <source>
        <strain evidence="1">BV-YZ2020</strain>
    </source>
</reference>
<evidence type="ECO:0000313" key="1">
    <source>
        <dbReference type="EMBL" id="KAI4300422.1"/>
    </source>
</evidence>
<proteinExistence type="predicted"/>
<keyword evidence="2" id="KW-1185">Reference proteome</keyword>
<dbReference type="EMBL" id="CM039438">
    <property type="protein sequence ID" value="KAI4300422.1"/>
    <property type="molecule type" value="Genomic_DNA"/>
</dbReference>
<comment type="caution">
    <text evidence="1">The sequence shown here is derived from an EMBL/GenBank/DDBJ whole genome shotgun (WGS) entry which is preliminary data.</text>
</comment>
<organism evidence="1 2">
    <name type="scientific">Bauhinia variegata</name>
    <name type="common">Purple orchid tree</name>
    <name type="synonym">Phanera variegata</name>
    <dbReference type="NCBI Taxonomy" id="167791"/>
    <lineage>
        <taxon>Eukaryota</taxon>
        <taxon>Viridiplantae</taxon>
        <taxon>Streptophyta</taxon>
        <taxon>Embryophyta</taxon>
        <taxon>Tracheophyta</taxon>
        <taxon>Spermatophyta</taxon>
        <taxon>Magnoliopsida</taxon>
        <taxon>eudicotyledons</taxon>
        <taxon>Gunneridae</taxon>
        <taxon>Pentapetalae</taxon>
        <taxon>rosids</taxon>
        <taxon>fabids</taxon>
        <taxon>Fabales</taxon>
        <taxon>Fabaceae</taxon>
        <taxon>Cercidoideae</taxon>
        <taxon>Cercideae</taxon>
        <taxon>Bauhiniinae</taxon>
        <taxon>Bauhinia</taxon>
    </lineage>
</organism>
<accession>A0ACB9KT15</accession>
<protein>
    <submittedName>
        <fullName evidence="1">Uncharacterized protein</fullName>
    </submittedName>
</protein>